<accession>A0A254PWI6</accession>
<protein>
    <recommendedName>
        <fullName evidence="5">Fis family transcriptional regulator</fullName>
    </recommendedName>
</protein>
<feature type="domain" description="DNA binding HTH" evidence="2">
    <location>
        <begin position="339"/>
        <end position="377"/>
    </location>
</feature>
<dbReference type="InterPro" id="IPR029016">
    <property type="entry name" value="GAF-like_dom_sf"/>
</dbReference>
<dbReference type="RefSeq" id="WP_088527840.1">
    <property type="nucleotide sequence ID" value="NZ_NGUO01000012.1"/>
</dbReference>
<evidence type="ECO:0000259" key="2">
    <source>
        <dbReference type="Pfam" id="PF02954"/>
    </source>
</evidence>
<dbReference type="Pfam" id="PF01590">
    <property type="entry name" value="GAF"/>
    <property type="match status" value="1"/>
</dbReference>
<dbReference type="Gene3D" id="3.30.450.40">
    <property type="match status" value="1"/>
</dbReference>
<evidence type="ECO:0008006" key="5">
    <source>
        <dbReference type="Google" id="ProtNLM"/>
    </source>
</evidence>
<feature type="domain" description="GAF" evidence="1">
    <location>
        <begin position="70"/>
        <end position="205"/>
    </location>
</feature>
<evidence type="ECO:0000313" key="3">
    <source>
        <dbReference type="EMBL" id="OWS70638.1"/>
    </source>
</evidence>
<dbReference type="PRINTS" id="PR01590">
    <property type="entry name" value="HTHFIS"/>
</dbReference>
<reference evidence="3 4" key="1">
    <citation type="submission" date="2017-05" db="EMBL/GenBank/DDBJ databases">
        <title>Polynucleobacter sp. MWH-K35W1 isolated from the permanently anoxic monimolimnion of a meromictic lake.</title>
        <authorList>
            <person name="Hahn M.W."/>
        </authorList>
    </citation>
    <scope>NUCLEOTIDE SEQUENCE [LARGE SCALE GENOMIC DNA]</scope>
    <source>
        <strain evidence="3 4">MWH-K35W1</strain>
    </source>
</reference>
<dbReference type="Gene3D" id="1.10.10.60">
    <property type="entry name" value="Homeodomain-like"/>
    <property type="match status" value="1"/>
</dbReference>
<dbReference type="InterPro" id="IPR002197">
    <property type="entry name" value="HTH_Fis"/>
</dbReference>
<dbReference type="AlphaFoldDB" id="A0A254PWI6"/>
<dbReference type="SUPFAM" id="SSF55781">
    <property type="entry name" value="GAF domain-like"/>
    <property type="match status" value="1"/>
</dbReference>
<comment type="caution">
    <text evidence="3">The sequence shown here is derived from an EMBL/GenBank/DDBJ whole genome shotgun (WGS) entry which is preliminary data.</text>
</comment>
<dbReference type="OrthoDB" id="9761705at2"/>
<evidence type="ECO:0000259" key="1">
    <source>
        <dbReference type="Pfam" id="PF01590"/>
    </source>
</evidence>
<dbReference type="Proteomes" id="UP000198104">
    <property type="component" value="Unassembled WGS sequence"/>
</dbReference>
<dbReference type="GO" id="GO:0043565">
    <property type="term" value="F:sequence-specific DNA binding"/>
    <property type="evidence" value="ECO:0007669"/>
    <property type="project" value="InterPro"/>
</dbReference>
<organism evidence="3 4">
    <name type="scientific">Polynucleobacter aenigmaticus</name>
    <dbReference type="NCBI Taxonomy" id="1743164"/>
    <lineage>
        <taxon>Bacteria</taxon>
        <taxon>Pseudomonadati</taxon>
        <taxon>Pseudomonadota</taxon>
        <taxon>Betaproteobacteria</taxon>
        <taxon>Burkholderiales</taxon>
        <taxon>Burkholderiaceae</taxon>
        <taxon>Polynucleobacter</taxon>
    </lineage>
</organism>
<dbReference type="InterPro" id="IPR009057">
    <property type="entry name" value="Homeodomain-like_sf"/>
</dbReference>
<dbReference type="InterPro" id="IPR003018">
    <property type="entry name" value="GAF"/>
</dbReference>
<proteinExistence type="predicted"/>
<dbReference type="Pfam" id="PF02954">
    <property type="entry name" value="HTH_8"/>
    <property type="match status" value="1"/>
</dbReference>
<sequence>MKVSNLRDIRRSWLLHGDLPENALEAQLGLTVYRSWQRCLQSGLDAYQKQLPDNILSGQVLQTRIEQRRDLIALAKPTMHYLHGLMSGSGGVIILSDHQGVIVHSVGDAEFISKADRVLLKTGASWLEKHRGTNAIGTALVDRVAVSVNGSEHFLENNGFLSCTAAPIFEPDGKISGVLNISTDKSTHHPHTLGLVKATVHSLEKQLFSANEFQYALVLRIHNSPEGLGSIGEGMIGVDESGTVLGVDRVALSLLEMNALDIGVVKIQQILDISLGQLFDCAKKDGGKIHAIRTRCSKSLFFKTNLSQSYDGHSHEYQEPNGKDLSKNLAEDLIETGALKQLSRMAIQKTLEKTNGNISLAAKLLRISRNTLYRHLKSQP</sequence>
<dbReference type="SUPFAM" id="SSF46689">
    <property type="entry name" value="Homeodomain-like"/>
    <property type="match status" value="1"/>
</dbReference>
<dbReference type="EMBL" id="NGUO01000012">
    <property type="protein sequence ID" value="OWS70638.1"/>
    <property type="molecule type" value="Genomic_DNA"/>
</dbReference>
<gene>
    <name evidence="3" type="ORF">CBI30_08315</name>
</gene>
<keyword evidence="4" id="KW-1185">Reference proteome</keyword>
<evidence type="ECO:0000313" key="4">
    <source>
        <dbReference type="Proteomes" id="UP000198104"/>
    </source>
</evidence>
<name>A0A254PWI6_9BURK</name>